<dbReference type="Pfam" id="PF07727">
    <property type="entry name" value="RVT_2"/>
    <property type="match status" value="1"/>
</dbReference>
<feature type="compositionally biased region" description="Acidic residues" evidence="1">
    <location>
        <begin position="715"/>
        <end position="735"/>
    </location>
</feature>
<feature type="region of interest" description="Disordered" evidence="1">
    <location>
        <begin position="715"/>
        <end position="748"/>
    </location>
</feature>
<feature type="domain" description="Integrase catalytic" evidence="3">
    <location>
        <begin position="742"/>
        <end position="918"/>
    </location>
</feature>
<keyword evidence="2" id="KW-1133">Transmembrane helix</keyword>
<dbReference type="InterPro" id="IPR001584">
    <property type="entry name" value="Integrase_cat-core"/>
</dbReference>
<keyword evidence="2" id="KW-0472">Membrane</keyword>
<evidence type="ECO:0000256" key="2">
    <source>
        <dbReference type="SAM" id="Phobius"/>
    </source>
</evidence>
<dbReference type="GO" id="GO:0015074">
    <property type="term" value="P:DNA integration"/>
    <property type="evidence" value="ECO:0007669"/>
    <property type="project" value="InterPro"/>
</dbReference>
<feature type="transmembrane region" description="Helical" evidence="2">
    <location>
        <begin position="1862"/>
        <end position="1883"/>
    </location>
</feature>
<evidence type="ECO:0000256" key="1">
    <source>
        <dbReference type="SAM" id="MobiDB-lite"/>
    </source>
</evidence>
<protein>
    <submittedName>
        <fullName evidence="4">RE1 protein</fullName>
    </submittedName>
</protein>
<keyword evidence="2" id="KW-0812">Transmembrane</keyword>
<dbReference type="PROSITE" id="PS50994">
    <property type="entry name" value="INTEGRASE"/>
    <property type="match status" value="1"/>
</dbReference>
<name>A0A812VT63_SYMPI</name>
<feature type="region of interest" description="Disordered" evidence="1">
    <location>
        <begin position="244"/>
        <end position="263"/>
    </location>
</feature>
<dbReference type="OrthoDB" id="436994at2759"/>
<organism evidence="4 5">
    <name type="scientific">Symbiodinium pilosum</name>
    <name type="common">Dinoflagellate</name>
    <dbReference type="NCBI Taxonomy" id="2952"/>
    <lineage>
        <taxon>Eukaryota</taxon>
        <taxon>Sar</taxon>
        <taxon>Alveolata</taxon>
        <taxon>Dinophyceae</taxon>
        <taxon>Suessiales</taxon>
        <taxon>Symbiodiniaceae</taxon>
        <taxon>Symbiodinium</taxon>
    </lineage>
</organism>
<comment type="caution">
    <text evidence="4">The sequence shown here is derived from an EMBL/GenBank/DDBJ whole genome shotgun (WGS) entry which is preliminary data.</text>
</comment>
<proteinExistence type="predicted"/>
<accession>A0A812VT63</accession>
<dbReference type="Proteomes" id="UP000649617">
    <property type="component" value="Unassembled WGS sequence"/>
</dbReference>
<feature type="region of interest" description="Disordered" evidence="1">
    <location>
        <begin position="196"/>
        <end position="219"/>
    </location>
</feature>
<dbReference type="Gene3D" id="3.30.420.10">
    <property type="entry name" value="Ribonuclease H-like superfamily/Ribonuclease H"/>
    <property type="match status" value="1"/>
</dbReference>
<feature type="compositionally biased region" description="Low complexity" evidence="1">
    <location>
        <begin position="254"/>
        <end position="263"/>
    </location>
</feature>
<evidence type="ECO:0000313" key="4">
    <source>
        <dbReference type="EMBL" id="CAE7657274.1"/>
    </source>
</evidence>
<feature type="compositionally biased region" description="Low complexity" evidence="1">
    <location>
        <begin position="199"/>
        <end position="212"/>
    </location>
</feature>
<feature type="non-terminal residue" evidence="4">
    <location>
        <position position="1979"/>
    </location>
</feature>
<dbReference type="InterPro" id="IPR036397">
    <property type="entry name" value="RNaseH_sf"/>
</dbReference>
<gene>
    <name evidence="4" type="primary">RE1</name>
    <name evidence="4" type="ORF">SPIL2461_LOCUS17699</name>
</gene>
<feature type="transmembrane region" description="Helical" evidence="2">
    <location>
        <begin position="1895"/>
        <end position="1916"/>
    </location>
</feature>
<dbReference type="InterPro" id="IPR013103">
    <property type="entry name" value="RVT_2"/>
</dbReference>
<keyword evidence="5" id="KW-1185">Reference proteome</keyword>
<reference evidence="4" key="1">
    <citation type="submission" date="2021-02" db="EMBL/GenBank/DDBJ databases">
        <authorList>
            <person name="Dougan E. K."/>
            <person name="Rhodes N."/>
            <person name="Thang M."/>
            <person name="Chan C."/>
        </authorList>
    </citation>
    <scope>NUCLEOTIDE SEQUENCE</scope>
</reference>
<sequence>NIEIPKLPEPYQEGSAGAFLEWVYETGQVVGSITDRAAVWWDNNLALALQAYKRFQLESPLNRLKIQVGEATGVDEQKWSRLEKRVKDCLFKLYSIYETVLDVTLALRKWKRLLGRASEMGVSLPDGSVLLVAVEAATRKVVEGHKDIAFKLNMAKQNLQLPHLPLVASVLTYVDHILAELQQVIPLGNDAIKLKGLQSDPSSPTSSTNSPTRPGGAKNACKHFLSDDGCRRGSLRKYAHDFASKDEKRTEAQALPTTDTTSSAASTVLLNKNKEKALQAQTHMSVGELDGVIRSLGLVDGEPSALLDSGASHPYRAPRDNKEHHEAKRVAVQLADGRTVRLRQTSGGTLLPAAELYGILHHFVFHPRYGLLPTKLVGNCPVLREHEALQLISDLEDLELARLRDQTMVGAVQTLDMDGSSLMDWRSHLEEFLSSGQRISLRRMLRDQGCPLYEEGESKRMAIVGDLDLNFSESAGVKFLKALPFSRARRRRLLRTRWAVHLFSGEDGVNEFMALENDDTTVVNVDVRVSNGLDLMDDGVFRALMRAAGRGQVEGVFGGPPRGSGEGPPLLISRMMMLWMLASQGAAREGLRTPFFAMELPPRHPFWRSSTWERFNAEYDFPIVQAHGYFFATDMDVQGAPVTLEALSEENRSPISTWSSLARSRLASGMASWRQSTRQSFDSGRLAYAMGTSHTVAIVPPASVQQGFKDEEIPEAPNIDEEEPEDPFEPAEDDMNLGANPGDERPRAPVEEEDEYQKAMNQRFQNVFKDIGDNIEYQTLQYMVPLKTKTAAEVFKAIRHLYLSIRREGLVIVRLHSDRAREFCTEELRDWCEAHDIMPTTGESQAPQQNGRAEAAVKQLKTRAKTLLRASGLPPDCWALAMRFAAAKQRMAALNLKDDSDGASFGAVVHCKAKLFGEGGRHDLKETWTQGRFVGWSDDVAHGKVVRLDNGGFITTTHIRPFLIDADDLVALDPLEAHVPVPERRELARTLLEEDRCTIQDAVGFWEVARKYSTPRARAFFHGEHPSYFSTGLYAHGGFTGLLTNTYGYPVTTAYLTKVFENYAGQETFTTLTVSDDVGMRCHRDVHNERNTDNILVPLIASDGGGVWIESLPENHRWDDVWRQIPNGEWRRGQVHELKAGSPLRFSSRLWHATEPWEGRRLLLMGYTPRMKAVTQPTYDSLLDAGFNPPVLKGHDFVTPTLSMMNLAAEDARVDAVVFLVQEGSRRRKDRPNQALRDVHALQEDILARLGQRAEFLNDILAEEEMLASELADVSQLVKEEANEAKELVMDLLKDVQSQIDAVLRESSNHFLRAAFLAEEESEALGDLEAWLSSLEEDLGVTLTVPLDQVKANLEKWVDSISQELSNVERGTGAVERISYAAARALEAQGKLRLIPGKMVFTVKPPAEPSSTSSTRARWKRKSRLVICGNRVGIDADHTRDPLYAAGASAESLRVALCLASAAGWSAGSTDITGAFLLAVWPKDKPTYGVIPPRILIQAGLIDENTVLLVKRPLYGLREAPALWAAYRTERLKETKIEFNDGVLVLQPLVSDSELWLILYVSPEAETPELYGLMVTYVDDILYLALLTVMRAVHGAVSSMWPCSSLELATKPGGLRYLGMELEEEEGVFVLGQRGYIDNLAKSYGLAAEAGGGLPCPKDWLFDDEDNAEEENFSEDELRRGQKIVGECLWLAYRTRPDLVFITNFMSSVVGKRPCFTTRIGMKVLAYLNGSAGLRITMNGVSDEAELVEGSTCALLLESVQALLSEACGYAGVPRLLIDNAAASSLLNCSVGSWRTRHLRVRYAYVVDKVTTNQLEVAHVPGERQLADLPTKLHGRSRLVQLLDLWGMCGIPELSQAKVLQLITLSCVFCMMLAVQSLGAWGADFSKEPLPSTGAWELTFVLTLSCVAAVFVWELIKRFFKWVHSLCCGTRKSQQLRRLRDMARLAAEAELDRAMDVASEAEMRQARSSVTQVVLASLQ</sequence>
<dbReference type="InterPro" id="IPR012337">
    <property type="entry name" value="RNaseH-like_sf"/>
</dbReference>
<dbReference type="GO" id="GO:0003676">
    <property type="term" value="F:nucleic acid binding"/>
    <property type="evidence" value="ECO:0007669"/>
    <property type="project" value="InterPro"/>
</dbReference>
<dbReference type="SUPFAM" id="SSF53098">
    <property type="entry name" value="Ribonuclease H-like"/>
    <property type="match status" value="1"/>
</dbReference>
<evidence type="ECO:0000259" key="3">
    <source>
        <dbReference type="PROSITE" id="PS50994"/>
    </source>
</evidence>
<dbReference type="EMBL" id="CAJNIZ010043322">
    <property type="protein sequence ID" value="CAE7657274.1"/>
    <property type="molecule type" value="Genomic_DNA"/>
</dbReference>
<evidence type="ECO:0000313" key="5">
    <source>
        <dbReference type="Proteomes" id="UP000649617"/>
    </source>
</evidence>